<gene>
    <name evidence="1" type="ORF">KK083_26295</name>
</gene>
<dbReference type="PANTHER" id="PTHR36848:SF2">
    <property type="entry name" value="SECRETED PROTEIN"/>
    <property type="match status" value="1"/>
</dbReference>
<sequence length="970" mass="108080">MNPVSKALFPLIIAAVIIVCQSCDNTPPRQPGWPEITSETRPWTRWWWHGNALTKEGITAEMEAYKKAGIGGLEITPIYGVHGYEDRFINYLSPQWMELLMHTLKEGERLGLGIDMATGTGWPFGGPWIGAEDACKNMYHKVFELKGGETLKEPVQYIQQPYLRAVGSQIYEVHDNPVVGAEPKGSRKEPLMQASGKQIRIEDLVDPIANNKNLQALAIDQVQFEKPIPLQTLMAYNESGEVLDLTGKVDAKGKLNWVAPEGNWKLYAVFQGWHGKMVERAGPGGEGNVIDHFSADALAHYFTRFDSAFRAHNIKSLRSFFNDSYEVDDARGAADWTPELLNEFARRRGYDLRHHLPALLGHDTEEKNQRVLSDYRETISELLLTNFTQPWKAWAHKHAALVRNQAHGSPANILDLYATVDIPEIEGVEPLRIRMASSAGNVTGKKLVSSESATWLNEHFESNLSDIKTALDRFMLNGVNHIFYHGTSYSPPGEPWPGWLFYAAVHLNPRNSLWNDFDALNQYVARCQSFLQRTKPDNDVLLYYPVYDRFAVHGQEMIEHFDGIGKQFAGTTFAYAAEKMLAKGYAFDFISDAQIEKTIFKDGTLVTEGNSAYTTLVVPHCRFIPLATLKKIVALAEKGATIIMLQGAPDAAAGYADLENKKHSFEALINQFHEGPKVLEGDSIDVLLQQVGTRREAMTDAGISFIRKKDENGTTVYLISNSKDTPFEGWLPLQIKPETVILYDAMTGEYGKGRMRTGNNATAEVYVQLTPRQTLIVEAQQKSVTADDFPYYKTSGPAVALKGPWKIAFAAGGPELPPAVTADTLASWTTYGKPYEPFSGTAVYTLSFSKPEAQAEAWLLDLGVVKESAEAILNGKSLGKLIGPAYTVRVDASLLKADNQLEVRVSNLMANRIADMDKRNVFWKKFYNVNFPARKVENRKHNIFDASGWLPRDSGLIGPVRLLPVAVGGQ</sequence>
<dbReference type="Pfam" id="PF17132">
    <property type="entry name" value="Glyco_hydro_106"/>
    <property type="match status" value="1"/>
</dbReference>
<dbReference type="AlphaFoldDB" id="A0AAP2DQ10"/>
<dbReference type="InterPro" id="IPR053161">
    <property type="entry name" value="Ulvan_degrading_GH"/>
</dbReference>
<keyword evidence="1" id="KW-0378">Hydrolase</keyword>
<dbReference type="NCBIfam" id="NF045579">
    <property type="entry name" value="rhamnoside_JR"/>
    <property type="match status" value="1"/>
</dbReference>
<accession>A0AAP2DQ10</accession>
<dbReference type="Gene3D" id="2.60.120.260">
    <property type="entry name" value="Galactose-binding domain-like"/>
    <property type="match status" value="1"/>
</dbReference>
<dbReference type="InterPro" id="IPR008979">
    <property type="entry name" value="Galactose-bd-like_sf"/>
</dbReference>
<evidence type="ECO:0000313" key="2">
    <source>
        <dbReference type="Proteomes" id="UP001319200"/>
    </source>
</evidence>
<dbReference type="EMBL" id="JAHESF010000040">
    <property type="protein sequence ID" value="MBT1700426.1"/>
    <property type="molecule type" value="Genomic_DNA"/>
</dbReference>
<keyword evidence="2" id="KW-1185">Reference proteome</keyword>
<protein>
    <submittedName>
        <fullName evidence="1">Glycoside hydrolase family 2 protein</fullName>
    </submittedName>
</protein>
<name>A0AAP2DQ10_9BACT</name>
<comment type="caution">
    <text evidence="1">The sequence shown here is derived from an EMBL/GenBank/DDBJ whole genome shotgun (WGS) entry which is preliminary data.</text>
</comment>
<dbReference type="Proteomes" id="UP001319200">
    <property type="component" value="Unassembled WGS sequence"/>
</dbReference>
<dbReference type="SUPFAM" id="SSF49785">
    <property type="entry name" value="Galactose-binding domain-like"/>
    <property type="match status" value="1"/>
</dbReference>
<dbReference type="PANTHER" id="PTHR36848">
    <property type="entry name" value="DNA-BINDING PROTEIN (PUTATIVE SECRETED PROTEIN)-RELATED"/>
    <property type="match status" value="1"/>
</dbReference>
<evidence type="ECO:0000313" key="1">
    <source>
        <dbReference type="EMBL" id="MBT1700426.1"/>
    </source>
</evidence>
<dbReference type="RefSeq" id="WP_254169048.1">
    <property type="nucleotide sequence ID" value="NZ_JAHESF010000040.1"/>
</dbReference>
<proteinExistence type="predicted"/>
<reference evidence="1 2" key="1">
    <citation type="submission" date="2021-05" db="EMBL/GenBank/DDBJ databases">
        <title>A Polyphasic approach of four new species of the genus Ohtaekwangia: Ohtaekwangia histidinii sp. nov., Ohtaekwangia cretensis sp. nov., Ohtaekwangia indiensis sp. nov., Ohtaekwangia reichenbachii sp. nov. from diverse environment.</title>
        <authorList>
            <person name="Octaviana S."/>
        </authorList>
    </citation>
    <scope>NUCLEOTIDE SEQUENCE [LARGE SCALE GENOMIC DNA]</scope>
    <source>
        <strain evidence="1 2">PWU4</strain>
    </source>
</reference>
<organism evidence="1 2">
    <name type="scientific">Chryseosolibacter histidini</name>
    <dbReference type="NCBI Taxonomy" id="2782349"/>
    <lineage>
        <taxon>Bacteria</taxon>
        <taxon>Pseudomonadati</taxon>
        <taxon>Bacteroidota</taxon>
        <taxon>Cytophagia</taxon>
        <taxon>Cytophagales</taxon>
        <taxon>Chryseotaleaceae</taxon>
        <taxon>Chryseosolibacter</taxon>
    </lineage>
</organism>
<dbReference type="GO" id="GO:0016787">
    <property type="term" value="F:hydrolase activity"/>
    <property type="evidence" value="ECO:0007669"/>
    <property type="project" value="UniProtKB-KW"/>
</dbReference>